<name>A0ABM6NK18_PSEO7</name>
<gene>
    <name evidence="1" type="ORF">PPIS_b0151</name>
</gene>
<dbReference type="EMBL" id="CP011925">
    <property type="protein sequence ID" value="ATD09368.1"/>
    <property type="molecule type" value="Genomic_DNA"/>
</dbReference>
<accession>A0ABM6NK18</accession>
<protein>
    <submittedName>
        <fullName evidence="1">Uncharacterized protein</fullName>
    </submittedName>
</protein>
<proteinExistence type="predicted"/>
<evidence type="ECO:0000313" key="1">
    <source>
        <dbReference type="EMBL" id="ATD09368.1"/>
    </source>
</evidence>
<dbReference type="Proteomes" id="UP000016521">
    <property type="component" value="Chromosome II"/>
</dbReference>
<evidence type="ECO:0000313" key="2">
    <source>
        <dbReference type="Proteomes" id="UP000016521"/>
    </source>
</evidence>
<reference evidence="1 2" key="1">
    <citation type="submission" date="2015-06" db="EMBL/GenBank/DDBJ databases">
        <authorList>
            <person name="Xie B.-B."/>
            <person name="Rong J.-C."/>
            <person name="Qin Q.-L."/>
            <person name="Zhang Y.-Z."/>
        </authorList>
    </citation>
    <scope>NUCLEOTIDE SEQUENCE [LARGE SCALE GENOMIC DNA]</scope>
    <source>
        <strain evidence="1 2">JCM 20779</strain>
    </source>
</reference>
<sequence>MEIEGRLLSVEVSCLALQHPSGSAYPFLKIMRRSLSD</sequence>
<keyword evidence="2" id="KW-1185">Reference proteome</keyword>
<organism evidence="1 2">
    <name type="scientific">Pseudoalteromonas piscicida</name>
    <dbReference type="NCBI Taxonomy" id="43662"/>
    <lineage>
        <taxon>Bacteria</taxon>
        <taxon>Pseudomonadati</taxon>
        <taxon>Pseudomonadota</taxon>
        <taxon>Gammaproteobacteria</taxon>
        <taxon>Alteromonadales</taxon>
        <taxon>Pseudoalteromonadaceae</taxon>
        <taxon>Pseudoalteromonas</taxon>
    </lineage>
</organism>